<feature type="transmembrane region" description="Helical" evidence="10">
    <location>
        <begin position="204"/>
        <end position="224"/>
    </location>
</feature>
<protein>
    <recommendedName>
        <fullName evidence="10">Ion-translocating oxidoreductase complex subunit D</fullName>
        <ecNumber evidence="10">7.-.-.-</ecNumber>
    </recommendedName>
    <alternativeName>
        <fullName evidence="10">Rnf electron transport complex subunit D</fullName>
    </alternativeName>
</protein>
<keyword evidence="5 10" id="KW-0812">Transmembrane</keyword>
<keyword evidence="10" id="KW-1003">Cell membrane</keyword>
<dbReference type="OrthoDB" id="9776359at2"/>
<evidence type="ECO:0000256" key="1">
    <source>
        <dbReference type="ARBA" id="ARBA00022448"/>
    </source>
</evidence>
<evidence type="ECO:0000256" key="3">
    <source>
        <dbReference type="ARBA" id="ARBA00022630"/>
    </source>
</evidence>
<reference evidence="11" key="1">
    <citation type="submission" date="2018-01" db="EMBL/GenBank/DDBJ databases">
        <authorList>
            <person name="Yu X.-D."/>
        </authorList>
    </citation>
    <scope>NUCLEOTIDE SEQUENCE</scope>
    <source>
        <strain evidence="11">ZX-21</strain>
    </source>
</reference>
<evidence type="ECO:0000256" key="4">
    <source>
        <dbReference type="ARBA" id="ARBA00022643"/>
    </source>
</evidence>
<comment type="subcellular location">
    <subcellularLocation>
        <location evidence="10">Cell inner membrane</location>
        <topology evidence="10">Multi-pass membrane protein</topology>
    </subcellularLocation>
</comment>
<keyword evidence="9 10" id="KW-0472">Membrane</keyword>
<keyword evidence="8 10" id="KW-1133">Transmembrane helix</keyword>
<dbReference type="PANTHER" id="PTHR30578">
    <property type="entry name" value="ELECTRON TRANSPORT COMPLEX PROTEIN RNFD"/>
    <property type="match status" value="1"/>
</dbReference>
<dbReference type="AlphaFoldDB" id="A0A2S4HIQ0"/>
<evidence type="ECO:0000256" key="10">
    <source>
        <dbReference type="HAMAP-Rule" id="MF_00462"/>
    </source>
</evidence>
<keyword evidence="10" id="KW-0997">Cell inner membrane</keyword>
<evidence type="ECO:0000256" key="9">
    <source>
        <dbReference type="ARBA" id="ARBA00023136"/>
    </source>
</evidence>
<dbReference type="Proteomes" id="UP000237222">
    <property type="component" value="Unassembled WGS sequence"/>
</dbReference>
<dbReference type="InterPro" id="IPR004338">
    <property type="entry name" value="NqrB/RnfD"/>
</dbReference>
<comment type="subunit">
    <text evidence="10">The complex is composed of six subunits: RnfA, RnfB, RnfC, RnfD, RnfE and RnfG.</text>
</comment>
<accession>A0A2S4HIQ0</accession>
<feature type="transmembrane region" description="Helical" evidence="10">
    <location>
        <begin position="95"/>
        <end position="113"/>
    </location>
</feature>
<dbReference type="EC" id="7.-.-.-" evidence="10"/>
<evidence type="ECO:0000256" key="7">
    <source>
        <dbReference type="ARBA" id="ARBA00022982"/>
    </source>
</evidence>
<feature type="transmembrane region" description="Helical" evidence="10">
    <location>
        <begin position="125"/>
        <end position="144"/>
    </location>
</feature>
<keyword evidence="2 10" id="KW-0597">Phosphoprotein</keyword>
<evidence type="ECO:0000313" key="11">
    <source>
        <dbReference type="EMBL" id="POP53571.1"/>
    </source>
</evidence>
<feature type="transmembrane region" description="Helical" evidence="10">
    <location>
        <begin position="290"/>
        <end position="307"/>
    </location>
</feature>
<comment type="similarity">
    <text evidence="10">Belongs to the NqrB/RnfD family.</text>
</comment>
<dbReference type="NCBIfam" id="NF002011">
    <property type="entry name" value="PRK00816.1"/>
    <property type="match status" value="1"/>
</dbReference>
<comment type="cofactor">
    <cofactor evidence="10">
        <name>FMN</name>
        <dbReference type="ChEBI" id="CHEBI:58210"/>
    </cofactor>
</comment>
<organism evidence="11 12">
    <name type="scientific">Zhongshania marina</name>
    <dbReference type="NCBI Taxonomy" id="2304603"/>
    <lineage>
        <taxon>Bacteria</taxon>
        <taxon>Pseudomonadati</taxon>
        <taxon>Pseudomonadota</taxon>
        <taxon>Gammaproteobacteria</taxon>
        <taxon>Cellvibrionales</taxon>
        <taxon>Spongiibacteraceae</taxon>
        <taxon>Zhongshania</taxon>
    </lineage>
</organism>
<keyword evidence="6 10" id="KW-1278">Translocase</keyword>
<keyword evidence="4 10" id="KW-0288">FMN</keyword>
<evidence type="ECO:0000256" key="8">
    <source>
        <dbReference type="ARBA" id="ARBA00022989"/>
    </source>
</evidence>
<dbReference type="GO" id="GO:0022900">
    <property type="term" value="P:electron transport chain"/>
    <property type="evidence" value="ECO:0007669"/>
    <property type="project" value="UniProtKB-UniRule"/>
</dbReference>
<feature type="modified residue" description="FMN phosphoryl threonine" evidence="10">
    <location>
        <position position="178"/>
    </location>
</feature>
<evidence type="ECO:0000313" key="12">
    <source>
        <dbReference type="Proteomes" id="UP000237222"/>
    </source>
</evidence>
<dbReference type="RefSeq" id="WP_103683644.1">
    <property type="nucleotide sequence ID" value="NZ_PQGG01000013.1"/>
</dbReference>
<feature type="transmembrane region" description="Helical" evidence="10">
    <location>
        <begin position="261"/>
        <end position="278"/>
    </location>
</feature>
<evidence type="ECO:0000256" key="2">
    <source>
        <dbReference type="ARBA" id="ARBA00022553"/>
    </source>
</evidence>
<dbReference type="GO" id="GO:0055085">
    <property type="term" value="P:transmembrane transport"/>
    <property type="evidence" value="ECO:0007669"/>
    <property type="project" value="InterPro"/>
</dbReference>
<keyword evidence="3 10" id="KW-0285">Flavoprotein</keyword>
<feature type="transmembrane region" description="Helical" evidence="10">
    <location>
        <begin position="231"/>
        <end position="249"/>
    </location>
</feature>
<evidence type="ECO:0000256" key="6">
    <source>
        <dbReference type="ARBA" id="ARBA00022967"/>
    </source>
</evidence>
<evidence type="ECO:0000256" key="5">
    <source>
        <dbReference type="ARBA" id="ARBA00022692"/>
    </source>
</evidence>
<feature type="transmembrane region" description="Helical" evidence="10">
    <location>
        <begin position="69"/>
        <end position="89"/>
    </location>
</feature>
<comment type="function">
    <text evidence="10">Part of a membrane-bound complex that couples electron transfer with translocation of ions across the membrane.</text>
</comment>
<keyword evidence="7 10" id="KW-0249">Electron transport</keyword>
<proteinExistence type="inferred from homology"/>
<dbReference type="HAMAP" id="MF_00462">
    <property type="entry name" value="RsxD_RnfD"/>
    <property type="match status" value="1"/>
</dbReference>
<dbReference type="GO" id="GO:0005886">
    <property type="term" value="C:plasma membrane"/>
    <property type="evidence" value="ECO:0007669"/>
    <property type="project" value="UniProtKB-SubCell"/>
</dbReference>
<dbReference type="Pfam" id="PF03116">
    <property type="entry name" value="NQR2_RnfD_RnfE"/>
    <property type="match status" value="1"/>
</dbReference>
<sequence length="349" mass="38058">MGFLKVSSPHAHGPMSTARVMRLVLLATIPGLFSLTWFFGFGTLVNVLWASITALAFEALALKLRKRPIAFYLNDYSALVTAFLLGIALPPGSPFWLIMIGTGFAILICKQLYGGMGYNPFNPAMAAYVMLLISFPVQMTTWLAPQGSFAGDLLGPIDALRYCFGFGRESIDAITMATPLDVLKQNNSLLIEDLWQESAQLGHFAGIGWEWANIGFLLGGLYLLYRRVFTWHAPISMLASLTLLSVLFYDGGSSASGGSPLFHLLSGGTMLGAFFIVTDPVTSAVSNRGRLIYGALIGILVYIIRVWGNYPDAVAFSVLLMNFAAPFIDHYTQPRTYGHKLKDQQGGKS</sequence>
<dbReference type="InterPro" id="IPR011303">
    <property type="entry name" value="RnfD_bac"/>
</dbReference>
<gene>
    <name evidence="10" type="primary">rnfD</name>
    <name evidence="11" type="ORF">C0068_06335</name>
</gene>
<dbReference type="EMBL" id="PQGG01000013">
    <property type="protein sequence ID" value="POP53571.1"/>
    <property type="molecule type" value="Genomic_DNA"/>
</dbReference>
<comment type="caution">
    <text evidence="11">The sequence shown here is derived from an EMBL/GenBank/DDBJ whole genome shotgun (WGS) entry which is preliminary data.</text>
</comment>
<feature type="transmembrane region" description="Helical" evidence="10">
    <location>
        <begin position="44"/>
        <end position="62"/>
    </location>
</feature>
<name>A0A2S4HIQ0_9GAMM</name>
<dbReference type="PANTHER" id="PTHR30578:SF0">
    <property type="entry name" value="ION-TRANSLOCATING OXIDOREDUCTASE COMPLEX SUBUNIT D"/>
    <property type="match status" value="1"/>
</dbReference>
<keyword evidence="1 10" id="KW-0813">Transport</keyword>
<dbReference type="NCBIfam" id="TIGR01946">
    <property type="entry name" value="rnfD"/>
    <property type="match status" value="1"/>
</dbReference>